<feature type="region of interest" description="Disordered" evidence="6">
    <location>
        <begin position="47"/>
        <end position="71"/>
    </location>
</feature>
<sequence>RPNTVRPRNLLTRRQALARSIELQRREALKHHILDLQERIELLKSELEGKKNGEKKDERNNYSHYNASTESDVEETVSLIVFVGDFLYYFVYKY</sequence>
<keyword evidence="5" id="KW-0687">Ribonucleoprotein</keyword>
<evidence type="ECO:0000256" key="6">
    <source>
        <dbReference type="SAM" id="MobiDB-lite"/>
    </source>
</evidence>
<feature type="non-terminal residue" evidence="7">
    <location>
        <position position="1"/>
    </location>
</feature>
<evidence type="ECO:0000313" key="7">
    <source>
        <dbReference type="EMBL" id="PKI61830.1"/>
    </source>
</evidence>
<protein>
    <submittedName>
        <fullName evidence="7">Uncharacterized protein</fullName>
    </submittedName>
</protein>
<name>A0A2I0K148_PUNGR</name>
<keyword evidence="8" id="KW-1185">Reference proteome</keyword>
<dbReference type="EMBL" id="PGOL01001001">
    <property type="protein sequence ID" value="PKI61830.1"/>
    <property type="molecule type" value="Genomic_DNA"/>
</dbReference>
<dbReference type="PANTHER" id="PTHR31846:SF7">
    <property type="entry name" value="CRS1 _ YHBY (CRM) DOMAIN-CONTAINING PROTEIN"/>
    <property type="match status" value="1"/>
</dbReference>
<evidence type="ECO:0000256" key="3">
    <source>
        <dbReference type="ARBA" id="ARBA00022946"/>
    </source>
</evidence>
<keyword evidence="4" id="KW-0508">mRNA splicing</keyword>
<dbReference type="GO" id="GO:0000375">
    <property type="term" value="P:RNA splicing, via transesterification reactions"/>
    <property type="evidence" value="ECO:0007669"/>
    <property type="project" value="InterPro"/>
</dbReference>
<keyword evidence="1" id="KW-0507">mRNA processing</keyword>
<dbReference type="GO" id="GO:1990904">
    <property type="term" value="C:ribonucleoprotein complex"/>
    <property type="evidence" value="ECO:0007669"/>
    <property type="project" value="UniProtKB-KW"/>
</dbReference>
<reference evidence="7 8" key="1">
    <citation type="submission" date="2017-11" db="EMBL/GenBank/DDBJ databases">
        <title>De-novo sequencing of pomegranate (Punica granatum L.) genome.</title>
        <authorList>
            <person name="Akparov Z."/>
            <person name="Amiraslanov A."/>
            <person name="Hajiyeva S."/>
            <person name="Abbasov M."/>
            <person name="Kaur K."/>
            <person name="Hamwieh A."/>
            <person name="Solovyev V."/>
            <person name="Salamov A."/>
            <person name="Braich B."/>
            <person name="Kosarev P."/>
            <person name="Mahmoud A."/>
            <person name="Hajiyev E."/>
            <person name="Babayeva S."/>
            <person name="Izzatullayeva V."/>
            <person name="Mammadov A."/>
            <person name="Mammadov A."/>
            <person name="Sharifova S."/>
            <person name="Ojaghi J."/>
            <person name="Eynullazada K."/>
            <person name="Bayramov B."/>
            <person name="Abdulazimova A."/>
            <person name="Shahmuradov I."/>
        </authorList>
    </citation>
    <scope>NUCLEOTIDE SEQUENCE [LARGE SCALE GENOMIC DNA]</scope>
    <source>
        <strain evidence="8">cv. AG2017</strain>
        <tissue evidence="7">Leaf</tissue>
    </source>
</reference>
<comment type="caution">
    <text evidence="7">The sequence shown here is derived from an EMBL/GenBank/DDBJ whole genome shotgun (WGS) entry which is preliminary data.</text>
</comment>
<gene>
    <name evidence="7" type="ORF">CRG98_017728</name>
</gene>
<evidence type="ECO:0000313" key="8">
    <source>
        <dbReference type="Proteomes" id="UP000233551"/>
    </source>
</evidence>
<keyword evidence="3" id="KW-0809">Transit peptide</keyword>
<accession>A0A2I0K148</accession>
<keyword evidence="2" id="KW-0677">Repeat</keyword>
<feature type="compositionally biased region" description="Basic and acidic residues" evidence="6">
    <location>
        <begin position="47"/>
        <end position="61"/>
    </location>
</feature>
<dbReference type="STRING" id="22663.A0A2I0K148"/>
<evidence type="ECO:0000256" key="4">
    <source>
        <dbReference type="ARBA" id="ARBA00023187"/>
    </source>
</evidence>
<dbReference type="Proteomes" id="UP000233551">
    <property type="component" value="Unassembled WGS sequence"/>
</dbReference>
<dbReference type="GO" id="GO:0003729">
    <property type="term" value="F:mRNA binding"/>
    <property type="evidence" value="ECO:0007669"/>
    <property type="project" value="InterPro"/>
</dbReference>
<dbReference type="GO" id="GO:0006397">
    <property type="term" value="P:mRNA processing"/>
    <property type="evidence" value="ECO:0007669"/>
    <property type="project" value="UniProtKB-KW"/>
</dbReference>
<evidence type="ECO:0000256" key="2">
    <source>
        <dbReference type="ARBA" id="ARBA00022737"/>
    </source>
</evidence>
<proteinExistence type="predicted"/>
<dbReference type="InterPro" id="IPR045278">
    <property type="entry name" value="CRS1/CFM2/CFM3"/>
</dbReference>
<evidence type="ECO:0000256" key="1">
    <source>
        <dbReference type="ARBA" id="ARBA00022664"/>
    </source>
</evidence>
<evidence type="ECO:0000256" key="5">
    <source>
        <dbReference type="ARBA" id="ARBA00023274"/>
    </source>
</evidence>
<organism evidence="7 8">
    <name type="scientific">Punica granatum</name>
    <name type="common">Pomegranate</name>
    <dbReference type="NCBI Taxonomy" id="22663"/>
    <lineage>
        <taxon>Eukaryota</taxon>
        <taxon>Viridiplantae</taxon>
        <taxon>Streptophyta</taxon>
        <taxon>Embryophyta</taxon>
        <taxon>Tracheophyta</taxon>
        <taxon>Spermatophyta</taxon>
        <taxon>Magnoliopsida</taxon>
        <taxon>eudicotyledons</taxon>
        <taxon>Gunneridae</taxon>
        <taxon>Pentapetalae</taxon>
        <taxon>rosids</taxon>
        <taxon>malvids</taxon>
        <taxon>Myrtales</taxon>
        <taxon>Lythraceae</taxon>
        <taxon>Punica</taxon>
    </lineage>
</organism>
<dbReference type="AlphaFoldDB" id="A0A2I0K148"/>
<dbReference type="PANTHER" id="PTHR31846">
    <property type="entry name" value="CRS1 / YHBY (CRM) DOMAIN-CONTAINING PROTEIN"/>
    <property type="match status" value="1"/>
</dbReference>